<keyword evidence="2" id="KW-1185">Reference proteome</keyword>
<evidence type="ECO:0000313" key="1">
    <source>
        <dbReference type="EMBL" id="GAA2554707.1"/>
    </source>
</evidence>
<dbReference type="RefSeq" id="WP_344542962.1">
    <property type="nucleotide sequence ID" value="NZ_BAAATM010000022.1"/>
</dbReference>
<accession>A0ABN3P2D7</accession>
<protein>
    <submittedName>
        <fullName evidence="1">Uncharacterized protein</fullName>
    </submittedName>
</protein>
<dbReference type="Proteomes" id="UP001501095">
    <property type="component" value="Unassembled WGS sequence"/>
</dbReference>
<gene>
    <name evidence="1" type="ORF">GCM10010423_64850</name>
</gene>
<sequence>MRESDKDFFWPRLEVLEKLANSIDYFTDEAMLRNDEDFTKEERTVLHQQAREVQKTAEEMVKRLTMPGVYSQPVHTSRKRVVRFKRKKGGSV</sequence>
<comment type="caution">
    <text evidence="1">The sequence shown here is derived from an EMBL/GenBank/DDBJ whole genome shotgun (WGS) entry which is preliminary data.</text>
</comment>
<proteinExistence type="predicted"/>
<organism evidence="1 2">
    <name type="scientific">Streptomyces levis</name>
    <dbReference type="NCBI Taxonomy" id="285566"/>
    <lineage>
        <taxon>Bacteria</taxon>
        <taxon>Bacillati</taxon>
        <taxon>Actinomycetota</taxon>
        <taxon>Actinomycetes</taxon>
        <taxon>Kitasatosporales</taxon>
        <taxon>Streptomycetaceae</taxon>
        <taxon>Streptomyces</taxon>
    </lineage>
</organism>
<name>A0ABN3P2D7_9ACTN</name>
<dbReference type="EMBL" id="BAAATM010000022">
    <property type="protein sequence ID" value="GAA2554707.1"/>
    <property type="molecule type" value="Genomic_DNA"/>
</dbReference>
<reference evidence="1 2" key="1">
    <citation type="journal article" date="2019" name="Int. J. Syst. Evol. Microbiol.">
        <title>The Global Catalogue of Microorganisms (GCM) 10K type strain sequencing project: providing services to taxonomists for standard genome sequencing and annotation.</title>
        <authorList>
            <consortium name="The Broad Institute Genomics Platform"/>
            <consortium name="The Broad Institute Genome Sequencing Center for Infectious Disease"/>
            <person name="Wu L."/>
            <person name="Ma J."/>
        </authorList>
    </citation>
    <scope>NUCLEOTIDE SEQUENCE [LARGE SCALE GENOMIC DNA]</scope>
    <source>
        <strain evidence="1 2">JCM 6924</strain>
    </source>
</reference>
<evidence type="ECO:0000313" key="2">
    <source>
        <dbReference type="Proteomes" id="UP001501095"/>
    </source>
</evidence>